<dbReference type="AlphaFoldDB" id="A0A0F7SYC1"/>
<accession>A0A0F7SYC1</accession>
<protein>
    <submittedName>
        <fullName evidence="6">Zn(2)-C6 fungal-type DNA-binding domain</fullName>
    </submittedName>
</protein>
<dbReference type="GO" id="GO:0008270">
    <property type="term" value="F:zinc ion binding"/>
    <property type="evidence" value="ECO:0007669"/>
    <property type="project" value="InterPro"/>
</dbReference>
<keyword evidence="1" id="KW-0805">Transcription regulation</keyword>
<keyword evidence="2" id="KW-0804">Transcription</keyword>
<dbReference type="InterPro" id="IPR001138">
    <property type="entry name" value="Zn2Cys6_DnaBD"/>
</dbReference>
<keyword evidence="3" id="KW-0539">Nucleus</keyword>
<sequence length="778" mass="87725">MTSSSLTSPEDRSDIVALTKSDQITKTSVETRAKVEMDERVDLGIKRKRVERACLNCRKRRIKCNGAEPKCEACTNFRSECAYPPPTHKLTIKNFEALQRRIHELESKLAHATEQTSLSQASRLAHEPIYPLVSTQPLPLSAIQHASSTFPQSSDISHQTPFQTLPTSTFQTEPAILPILSTSLSIIPELVSVQLDDPSNTGQPYTFPTEMLPDETQTGSLEITQSQHSSQLFDSMRDMDQYGIPTGSETILRGAQFGEEYNFEELFETETRASQESEPVPMVQDFITHAQLEPVPVQIKVEPISDALDPDLYGLPSSHEVAAMLTVYYEKLYYAFPVFNLDPIYQRYTNPSVQPLQQNYDTSNILQLAMLNRILSIVIAYRGQDGDNMEDMIRSLWISLSAQAPQDLKDPFSCYCIDYYSEVCPSVSKIDVAKEHAILSSFLVHSLQLDLPSADGMLRTDREIQYSLMRAAHLCITVQLSSMLDEPNLTNGCGPMLESELIMLLLYPASVWSAVEPTRSLFSQKQHIFFVETTKLCNLKWEIISKSYTSYNVHQASEMALASTPLDRLLAFQSGLLQCRYIETSIMLYRPCLVGHFLGQEVSPGSIGQTLTNLTLCCAEAALASINTVLKTWNTILQGFWWYLVGFAHNSCLILLAFQTTPIHPLNFQYERKQARSFETVQHAIGFILQVVQYNPSAFPESVECPIPSEDVRLMGRRCIGVLDKLTKVINPRTEGQMRAQILPLDLRNEEASFKDSCFVADWIQKISPDRRNHEFTS</sequence>
<keyword evidence="6" id="KW-0238">DNA-binding</keyword>
<dbReference type="Gene3D" id="4.10.240.10">
    <property type="entry name" value="Zn(2)-C6 fungal-type DNA-binding domain"/>
    <property type="match status" value="1"/>
</dbReference>
<evidence type="ECO:0000256" key="2">
    <source>
        <dbReference type="ARBA" id="ARBA00023163"/>
    </source>
</evidence>
<dbReference type="SUPFAM" id="SSF57701">
    <property type="entry name" value="Zn2/Cys6 DNA-binding domain"/>
    <property type="match status" value="1"/>
</dbReference>
<dbReference type="GO" id="GO:0000981">
    <property type="term" value="F:DNA-binding transcription factor activity, RNA polymerase II-specific"/>
    <property type="evidence" value="ECO:0007669"/>
    <property type="project" value="InterPro"/>
</dbReference>
<dbReference type="InterPro" id="IPR051127">
    <property type="entry name" value="Fungal_SecMet_Regulators"/>
</dbReference>
<feature type="coiled-coil region" evidence="4">
    <location>
        <begin position="88"/>
        <end position="115"/>
    </location>
</feature>
<dbReference type="PROSITE" id="PS00463">
    <property type="entry name" value="ZN2_CY6_FUNGAL_1"/>
    <property type="match status" value="1"/>
</dbReference>
<dbReference type="SMART" id="SM00066">
    <property type="entry name" value="GAL4"/>
    <property type="match status" value="1"/>
</dbReference>
<keyword evidence="4" id="KW-0175">Coiled coil</keyword>
<dbReference type="CDD" id="cd12148">
    <property type="entry name" value="fungal_TF_MHR"/>
    <property type="match status" value="1"/>
</dbReference>
<feature type="domain" description="Zn(2)-C6 fungal-type" evidence="5">
    <location>
        <begin position="53"/>
        <end position="83"/>
    </location>
</feature>
<proteinExistence type="predicted"/>
<dbReference type="GO" id="GO:0003677">
    <property type="term" value="F:DNA binding"/>
    <property type="evidence" value="ECO:0007669"/>
    <property type="project" value="UniProtKB-KW"/>
</dbReference>
<dbReference type="PANTHER" id="PTHR47424:SF14">
    <property type="entry name" value="ZINC FINGER PROTEIN GRT1"/>
    <property type="match status" value="1"/>
</dbReference>
<dbReference type="CDD" id="cd00067">
    <property type="entry name" value="GAL4"/>
    <property type="match status" value="1"/>
</dbReference>
<evidence type="ECO:0000256" key="4">
    <source>
        <dbReference type="SAM" id="Coils"/>
    </source>
</evidence>
<evidence type="ECO:0000256" key="3">
    <source>
        <dbReference type="ARBA" id="ARBA00023242"/>
    </source>
</evidence>
<evidence type="ECO:0000259" key="5">
    <source>
        <dbReference type="PROSITE" id="PS50048"/>
    </source>
</evidence>
<name>A0A0F7SYC1_PHARH</name>
<reference evidence="6" key="1">
    <citation type="submission" date="2014-08" db="EMBL/GenBank/DDBJ databases">
        <authorList>
            <person name="Sharma Rahul"/>
            <person name="Thines Marco"/>
        </authorList>
    </citation>
    <scope>NUCLEOTIDE SEQUENCE</scope>
</reference>
<organism evidence="6">
    <name type="scientific">Phaffia rhodozyma</name>
    <name type="common">Yeast</name>
    <name type="synonym">Xanthophyllomyces dendrorhous</name>
    <dbReference type="NCBI Taxonomy" id="264483"/>
    <lineage>
        <taxon>Eukaryota</taxon>
        <taxon>Fungi</taxon>
        <taxon>Dikarya</taxon>
        <taxon>Basidiomycota</taxon>
        <taxon>Agaricomycotina</taxon>
        <taxon>Tremellomycetes</taxon>
        <taxon>Cystofilobasidiales</taxon>
        <taxon>Mrakiaceae</taxon>
        <taxon>Phaffia</taxon>
    </lineage>
</organism>
<dbReference type="EMBL" id="LN483332">
    <property type="protein sequence ID" value="CED85560.1"/>
    <property type="molecule type" value="Genomic_DNA"/>
</dbReference>
<evidence type="ECO:0000313" key="6">
    <source>
        <dbReference type="EMBL" id="CED85560.1"/>
    </source>
</evidence>
<dbReference type="PROSITE" id="PS50048">
    <property type="entry name" value="ZN2_CY6_FUNGAL_2"/>
    <property type="match status" value="1"/>
</dbReference>
<dbReference type="InterPro" id="IPR036864">
    <property type="entry name" value="Zn2-C6_fun-type_DNA-bd_sf"/>
</dbReference>
<dbReference type="Pfam" id="PF00172">
    <property type="entry name" value="Zn_clus"/>
    <property type="match status" value="1"/>
</dbReference>
<evidence type="ECO:0000256" key="1">
    <source>
        <dbReference type="ARBA" id="ARBA00023015"/>
    </source>
</evidence>
<dbReference type="PANTHER" id="PTHR47424">
    <property type="entry name" value="REGULATORY PROTEIN GAL4"/>
    <property type="match status" value="1"/>
</dbReference>